<sequence>MTANSRFEFLPSIALDIILDHLDLDSIKSLRLTNKTVSRQCIGPRFKSFFKKQTTDLTKGSLQSLSDLASHPAFGPAVKDLTITAVICDLSVLQEIVRSKEKRQSQQQGVFSMSTIRKCSQAELEQAQSDLDWLQNEDKQRSIPAETAIQSLTSIFRHRKSFDSIDLDATVLQGPNERVTTSESEWNANWMRASQVYAITMSAIARSNIAVDTLTIFRCTPRCSVASCDITSHMATPDMQASSALSIREFALSLSTKVETDFHRFMQEASQTENDRPALHASGRRRQFLNAAEDPQAVSEDNFPGAARLLKLMPKLEALDLHLCPTVHGDRSSYARIFKDVADLHFPALQQVFLRGLYVSEDSLLKFLSKHPKIDDLHLGGVHLTSGSWKTIFAYLGENMPALKRLYVSSIYANNKLVNLISIHGTDQFDNINYKNYAHPNYFSAVPQAIVHTAVFDEERIKKGFELDDRKPAEGEWFGSPGLAMWQQMYRANYGCP</sequence>
<dbReference type="GeneID" id="63744981"/>
<proteinExistence type="predicted"/>
<dbReference type="Proteomes" id="UP000184383">
    <property type="component" value="Unassembled WGS sequence"/>
</dbReference>
<dbReference type="OrthoDB" id="3886018at2759"/>
<dbReference type="VEuPathDB" id="FungiDB:ASPWEDRAFT_122152"/>
<evidence type="ECO:0000313" key="1">
    <source>
        <dbReference type="EMBL" id="OJJ29956.1"/>
    </source>
</evidence>
<dbReference type="AlphaFoldDB" id="A0A1L9R4W2"/>
<reference evidence="2" key="1">
    <citation type="journal article" date="2017" name="Genome Biol.">
        <title>Comparative genomics reveals high biological diversity and specific adaptations in the industrially and medically important fungal genus Aspergillus.</title>
        <authorList>
            <person name="de Vries R.P."/>
            <person name="Riley R."/>
            <person name="Wiebenga A."/>
            <person name="Aguilar-Osorio G."/>
            <person name="Amillis S."/>
            <person name="Uchima C.A."/>
            <person name="Anderluh G."/>
            <person name="Asadollahi M."/>
            <person name="Askin M."/>
            <person name="Barry K."/>
            <person name="Battaglia E."/>
            <person name="Bayram O."/>
            <person name="Benocci T."/>
            <person name="Braus-Stromeyer S.A."/>
            <person name="Caldana C."/>
            <person name="Canovas D."/>
            <person name="Cerqueira G.C."/>
            <person name="Chen F."/>
            <person name="Chen W."/>
            <person name="Choi C."/>
            <person name="Clum A."/>
            <person name="Dos Santos R.A."/>
            <person name="Damasio A.R."/>
            <person name="Diallinas G."/>
            <person name="Emri T."/>
            <person name="Fekete E."/>
            <person name="Flipphi M."/>
            <person name="Freyberg S."/>
            <person name="Gallo A."/>
            <person name="Gournas C."/>
            <person name="Habgood R."/>
            <person name="Hainaut M."/>
            <person name="Harispe M.L."/>
            <person name="Henrissat B."/>
            <person name="Hilden K.S."/>
            <person name="Hope R."/>
            <person name="Hossain A."/>
            <person name="Karabika E."/>
            <person name="Karaffa L."/>
            <person name="Karanyi Z."/>
            <person name="Krasevec N."/>
            <person name="Kuo A."/>
            <person name="Kusch H."/>
            <person name="LaButti K."/>
            <person name="Lagendijk E.L."/>
            <person name="Lapidus A."/>
            <person name="Levasseur A."/>
            <person name="Lindquist E."/>
            <person name="Lipzen A."/>
            <person name="Logrieco A.F."/>
            <person name="MacCabe A."/>
            <person name="Maekelae M.R."/>
            <person name="Malavazi I."/>
            <person name="Melin P."/>
            <person name="Meyer V."/>
            <person name="Mielnichuk N."/>
            <person name="Miskei M."/>
            <person name="Molnar A.P."/>
            <person name="Mule G."/>
            <person name="Ngan C.Y."/>
            <person name="Orejas M."/>
            <person name="Orosz E."/>
            <person name="Ouedraogo J.P."/>
            <person name="Overkamp K.M."/>
            <person name="Park H.-S."/>
            <person name="Perrone G."/>
            <person name="Piumi F."/>
            <person name="Punt P.J."/>
            <person name="Ram A.F."/>
            <person name="Ramon A."/>
            <person name="Rauscher S."/>
            <person name="Record E."/>
            <person name="Riano-Pachon D.M."/>
            <person name="Robert V."/>
            <person name="Roehrig J."/>
            <person name="Ruller R."/>
            <person name="Salamov A."/>
            <person name="Salih N.S."/>
            <person name="Samson R.A."/>
            <person name="Sandor E."/>
            <person name="Sanguinetti M."/>
            <person name="Schuetze T."/>
            <person name="Sepcic K."/>
            <person name="Shelest E."/>
            <person name="Sherlock G."/>
            <person name="Sophianopoulou V."/>
            <person name="Squina F.M."/>
            <person name="Sun H."/>
            <person name="Susca A."/>
            <person name="Todd R.B."/>
            <person name="Tsang A."/>
            <person name="Unkles S.E."/>
            <person name="van de Wiele N."/>
            <person name="van Rossen-Uffink D."/>
            <person name="Oliveira J.V."/>
            <person name="Vesth T.C."/>
            <person name="Visser J."/>
            <person name="Yu J.-H."/>
            <person name="Zhou M."/>
            <person name="Andersen M.R."/>
            <person name="Archer D.B."/>
            <person name="Baker S.E."/>
            <person name="Benoit I."/>
            <person name="Brakhage A.A."/>
            <person name="Braus G.H."/>
            <person name="Fischer R."/>
            <person name="Frisvad J.C."/>
            <person name="Goldman G.H."/>
            <person name="Houbraken J."/>
            <person name="Oakley B."/>
            <person name="Pocsi I."/>
            <person name="Scazzocchio C."/>
            <person name="Seiboth B."/>
            <person name="vanKuyk P.A."/>
            <person name="Wortman J."/>
            <person name="Dyer P.S."/>
            <person name="Grigoriev I.V."/>
        </authorList>
    </citation>
    <scope>NUCLEOTIDE SEQUENCE [LARGE SCALE GENOMIC DNA]</scope>
    <source>
        <strain evidence="2">DTO 134E9</strain>
    </source>
</reference>
<name>A0A1L9R4W2_ASPWE</name>
<evidence type="ECO:0000313" key="2">
    <source>
        <dbReference type="Proteomes" id="UP000184383"/>
    </source>
</evidence>
<dbReference type="Gene3D" id="3.80.10.10">
    <property type="entry name" value="Ribonuclease Inhibitor"/>
    <property type="match status" value="1"/>
</dbReference>
<dbReference type="InterPro" id="IPR032675">
    <property type="entry name" value="LRR_dom_sf"/>
</dbReference>
<organism evidence="1 2">
    <name type="scientific">Aspergillus wentii DTO 134E9</name>
    <dbReference type="NCBI Taxonomy" id="1073089"/>
    <lineage>
        <taxon>Eukaryota</taxon>
        <taxon>Fungi</taxon>
        <taxon>Dikarya</taxon>
        <taxon>Ascomycota</taxon>
        <taxon>Pezizomycotina</taxon>
        <taxon>Eurotiomycetes</taxon>
        <taxon>Eurotiomycetidae</taxon>
        <taxon>Eurotiales</taxon>
        <taxon>Aspergillaceae</taxon>
        <taxon>Aspergillus</taxon>
        <taxon>Aspergillus subgen. Cremei</taxon>
    </lineage>
</organism>
<dbReference type="EMBL" id="KV878218">
    <property type="protein sequence ID" value="OJJ29956.1"/>
    <property type="molecule type" value="Genomic_DNA"/>
</dbReference>
<evidence type="ECO:0008006" key="3">
    <source>
        <dbReference type="Google" id="ProtNLM"/>
    </source>
</evidence>
<keyword evidence="2" id="KW-1185">Reference proteome</keyword>
<dbReference type="SUPFAM" id="SSF52047">
    <property type="entry name" value="RNI-like"/>
    <property type="match status" value="1"/>
</dbReference>
<gene>
    <name evidence="1" type="ORF">ASPWEDRAFT_122152</name>
</gene>
<accession>A0A1L9R4W2</accession>
<protein>
    <recommendedName>
        <fullName evidence="3">F-box domain-containing protein</fullName>
    </recommendedName>
</protein>
<dbReference type="RefSeq" id="XP_040683633.1">
    <property type="nucleotide sequence ID" value="XM_040829133.1"/>
</dbReference>